<protein>
    <recommendedName>
        <fullName evidence="3">acid phosphatase</fullName>
        <ecNumber evidence="3">3.1.3.2</ecNumber>
    </recommendedName>
</protein>
<dbReference type="CDD" id="cd07061">
    <property type="entry name" value="HP_HAP_like"/>
    <property type="match status" value="1"/>
</dbReference>
<dbReference type="AlphaFoldDB" id="A0A075ACE5"/>
<name>A0A075ACE5_OPIVI</name>
<dbReference type="CTD" id="20326768"/>
<dbReference type="KEGG" id="ovi:T265_12600"/>
<proteinExistence type="inferred from homology"/>
<evidence type="ECO:0000256" key="2">
    <source>
        <dbReference type="ARBA" id="ARBA00005375"/>
    </source>
</evidence>
<dbReference type="Proteomes" id="UP000054324">
    <property type="component" value="Unassembled WGS sequence"/>
</dbReference>
<dbReference type="InterPro" id="IPR029033">
    <property type="entry name" value="His_PPase_superfam"/>
</dbReference>
<evidence type="ECO:0000256" key="6">
    <source>
        <dbReference type="ARBA" id="ARBA00023157"/>
    </source>
</evidence>
<dbReference type="GeneID" id="20326768"/>
<reference evidence="8 9" key="1">
    <citation type="submission" date="2013-11" db="EMBL/GenBank/DDBJ databases">
        <title>Opisthorchis viverrini - life in the bile duct.</title>
        <authorList>
            <person name="Young N.D."/>
            <person name="Nagarajan N."/>
            <person name="Lin S.J."/>
            <person name="Korhonen P.K."/>
            <person name="Jex A.R."/>
            <person name="Hall R.S."/>
            <person name="Safavi-Hemami H."/>
            <person name="Kaewkong W."/>
            <person name="Bertrand D."/>
            <person name="Gao S."/>
            <person name="Seet Q."/>
            <person name="Wongkham S."/>
            <person name="Teh B.T."/>
            <person name="Wongkham C."/>
            <person name="Intapan P.M."/>
            <person name="Maleewong W."/>
            <person name="Yang X."/>
            <person name="Hu M."/>
            <person name="Wang Z."/>
            <person name="Hofmann A."/>
            <person name="Sternberg P.W."/>
            <person name="Tan P."/>
            <person name="Wang J."/>
            <person name="Gasser R.B."/>
        </authorList>
    </citation>
    <scope>NUCLEOTIDE SEQUENCE [LARGE SCALE GENOMIC DNA]</scope>
</reference>
<gene>
    <name evidence="8" type="ORF">T265_12600</name>
</gene>
<dbReference type="OrthoDB" id="5821688at2759"/>
<evidence type="ECO:0000256" key="5">
    <source>
        <dbReference type="ARBA" id="ARBA00022801"/>
    </source>
</evidence>
<comment type="similarity">
    <text evidence="2">Belongs to the histidine acid phosphatase family.</text>
</comment>
<accession>A0A075ACE5</accession>
<keyword evidence="4" id="KW-0732">Signal</keyword>
<dbReference type="InterPro" id="IPR000560">
    <property type="entry name" value="His_Pase_clade-2"/>
</dbReference>
<sequence>MSLDNLIRAVISHQSPVRATSGSSITAISGWPEIRHGDRTPIHKIPEDPYRNLWTQGYGQLTRHGAEQHVSLGTFIRSFYPSLLSTSYLPDETLFLSSGTERTLMSANSFVRGLYETASTSFTSPPVFSIPLATDHLLKMSGNCPNFFNLHRKLMSSEDVEIAEKKFMVILDIFERRFPVMFPVNPTPADRLRAGWKICDAIGVWNSRNLPRPHWLSTEMVRQCAQMMDFKFSIRYSTPSITRFRGGPLVSHLLQLLRTRANFHLSELPPAKQNPKKIVAPLPLFVPNFNTDVVRPYQRLVAYFAHDSTLVAMMSHLGIFNRRVPPLASCLIVELHHKPTETEDYFVRFLYRNLTGSSDTRVYPLWPPACGPLDIAGESNYLCSLTRLESAVSGTYAVNVDHECGNEFHTTAGLQYLSTDCHYPQIGALFFAQFLLLLYIVRRNWFPVIRLCSRPSQTSCAKSTEIPVAPINLVISPFEMVTITSKRMGFLSEQITTIAPFLAPQMNHHCSIFASENSRPNVCKFRSEPECLKSANPARTLQIRTFTLSVTLQSELIQFPRYVKRSTTSSASPWIVSGVFSDCTSTSMTLFCAKCIPKDGMTLLRSSKNNCTFSSSSNMRTMSSAYSRSTRLYSQAI</sequence>
<dbReference type="RefSeq" id="XP_009162785.1">
    <property type="nucleotide sequence ID" value="XM_009164521.1"/>
</dbReference>
<dbReference type="PANTHER" id="PTHR11567">
    <property type="entry name" value="ACID PHOSPHATASE-RELATED"/>
    <property type="match status" value="1"/>
</dbReference>
<dbReference type="SUPFAM" id="SSF53254">
    <property type="entry name" value="Phosphoglycerate mutase-like"/>
    <property type="match status" value="1"/>
</dbReference>
<evidence type="ECO:0000313" key="8">
    <source>
        <dbReference type="EMBL" id="KER33560.1"/>
    </source>
</evidence>
<dbReference type="GO" id="GO:0003993">
    <property type="term" value="F:acid phosphatase activity"/>
    <property type="evidence" value="ECO:0007669"/>
    <property type="project" value="UniProtKB-EC"/>
</dbReference>
<keyword evidence="5" id="KW-0378">Hydrolase</keyword>
<evidence type="ECO:0000313" key="9">
    <source>
        <dbReference type="Proteomes" id="UP000054324"/>
    </source>
</evidence>
<organism evidence="8 9">
    <name type="scientific">Opisthorchis viverrini</name>
    <name type="common">Southeast Asian liver fluke</name>
    <dbReference type="NCBI Taxonomy" id="6198"/>
    <lineage>
        <taxon>Eukaryota</taxon>
        <taxon>Metazoa</taxon>
        <taxon>Spiralia</taxon>
        <taxon>Lophotrochozoa</taxon>
        <taxon>Platyhelminthes</taxon>
        <taxon>Trematoda</taxon>
        <taxon>Digenea</taxon>
        <taxon>Opisthorchiida</taxon>
        <taxon>Opisthorchiata</taxon>
        <taxon>Opisthorchiidae</taxon>
        <taxon>Opisthorchis</taxon>
    </lineage>
</organism>
<dbReference type="InterPro" id="IPR050645">
    <property type="entry name" value="Histidine_acid_phosphatase"/>
</dbReference>
<keyword evidence="9" id="KW-1185">Reference proteome</keyword>
<dbReference type="PANTHER" id="PTHR11567:SF211">
    <property type="entry name" value="PROSTATIC ACID PHOSPHATASE"/>
    <property type="match status" value="1"/>
</dbReference>
<evidence type="ECO:0000256" key="7">
    <source>
        <dbReference type="ARBA" id="ARBA00023180"/>
    </source>
</evidence>
<evidence type="ECO:0000256" key="3">
    <source>
        <dbReference type="ARBA" id="ARBA00012646"/>
    </source>
</evidence>
<dbReference type="Pfam" id="PF00328">
    <property type="entry name" value="His_Phos_2"/>
    <property type="match status" value="1"/>
</dbReference>
<dbReference type="Gene3D" id="3.40.50.1240">
    <property type="entry name" value="Phosphoglycerate mutase-like"/>
    <property type="match status" value="1"/>
</dbReference>
<comment type="catalytic activity">
    <reaction evidence="1">
        <text>a phosphate monoester + H2O = an alcohol + phosphate</text>
        <dbReference type="Rhea" id="RHEA:15017"/>
        <dbReference type="ChEBI" id="CHEBI:15377"/>
        <dbReference type="ChEBI" id="CHEBI:30879"/>
        <dbReference type="ChEBI" id="CHEBI:43474"/>
        <dbReference type="ChEBI" id="CHEBI:67140"/>
        <dbReference type="EC" id="3.1.3.2"/>
    </reaction>
</comment>
<dbReference type="EMBL" id="KL596624">
    <property type="protein sequence ID" value="KER33560.1"/>
    <property type="molecule type" value="Genomic_DNA"/>
</dbReference>
<evidence type="ECO:0000256" key="4">
    <source>
        <dbReference type="ARBA" id="ARBA00022729"/>
    </source>
</evidence>
<dbReference type="EC" id="3.1.3.2" evidence="3"/>
<keyword evidence="6" id="KW-1015">Disulfide bond</keyword>
<evidence type="ECO:0000256" key="1">
    <source>
        <dbReference type="ARBA" id="ARBA00000032"/>
    </source>
</evidence>
<keyword evidence="7" id="KW-0325">Glycoprotein</keyword>